<dbReference type="InterPro" id="IPR002893">
    <property type="entry name" value="Znf_MYND"/>
</dbReference>
<dbReference type="SUPFAM" id="SSF144232">
    <property type="entry name" value="HIT/MYND zinc finger-like"/>
    <property type="match status" value="1"/>
</dbReference>
<dbReference type="KEGG" id="soe:110789543"/>
<keyword evidence="1" id="KW-0479">Metal-binding</keyword>
<gene>
    <name evidence="7" type="primary">LOC110789543</name>
</gene>
<evidence type="ECO:0000259" key="5">
    <source>
        <dbReference type="PROSITE" id="PS50865"/>
    </source>
</evidence>
<evidence type="ECO:0000256" key="4">
    <source>
        <dbReference type="PROSITE-ProRule" id="PRU00134"/>
    </source>
</evidence>
<accession>A0A9R0IIG9</accession>
<dbReference type="PANTHER" id="PTHR47570:SF1">
    <property type="entry name" value="ZINC ION BINDING PROTEIN"/>
    <property type="match status" value="1"/>
</dbReference>
<dbReference type="RefSeq" id="XP_021849929.2">
    <property type="nucleotide sequence ID" value="XM_021994237.2"/>
</dbReference>
<protein>
    <recommendedName>
        <fullName evidence="5">MYND-type domain-containing protein</fullName>
    </recommendedName>
</protein>
<evidence type="ECO:0000313" key="6">
    <source>
        <dbReference type="Proteomes" id="UP000813463"/>
    </source>
</evidence>
<dbReference type="GeneID" id="110789543"/>
<keyword evidence="2 4" id="KW-0863">Zinc-finger</keyword>
<dbReference type="InterPro" id="IPR046824">
    <property type="entry name" value="Mss51-like_C"/>
</dbReference>
<evidence type="ECO:0000313" key="7">
    <source>
        <dbReference type="RefSeq" id="XP_021849929.2"/>
    </source>
</evidence>
<name>A0A9R0IIG9_SPIOL</name>
<dbReference type="AlphaFoldDB" id="A0A9R0IIG9"/>
<evidence type="ECO:0000256" key="2">
    <source>
        <dbReference type="ARBA" id="ARBA00022771"/>
    </source>
</evidence>
<dbReference type="Gene3D" id="6.10.140.2220">
    <property type="match status" value="1"/>
</dbReference>
<evidence type="ECO:0000256" key="1">
    <source>
        <dbReference type="ARBA" id="ARBA00022723"/>
    </source>
</evidence>
<keyword evidence="3" id="KW-0862">Zinc</keyword>
<dbReference type="PROSITE" id="PS50865">
    <property type="entry name" value="ZF_MYND_2"/>
    <property type="match status" value="1"/>
</dbReference>
<dbReference type="Proteomes" id="UP000813463">
    <property type="component" value="Chromosome 1"/>
</dbReference>
<organism evidence="6 7">
    <name type="scientific">Spinacia oleracea</name>
    <name type="common">Spinach</name>
    <dbReference type="NCBI Taxonomy" id="3562"/>
    <lineage>
        <taxon>Eukaryota</taxon>
        <taxon>Viridiplantae</taxon>
        <taxon>Streptophyta</taxon>
        <taxon>Embryophyta</taxon>
        <taxon>Tracheophyta</taxon>
        <taxon>Spermatophyta</taxon>
        <taxon>Magnoliopsida</taxon>
        <taxon>eudicotyledons</taxon>
        <taxon>Gunneridae</taxon>
        <taxon>Pentapetalae</taxon>
        <taxon>Caryophyllales</taxon>
        <taxon>Chenopodiaceae</taxon>
        <taxon>Chenopodioideae</taxon>
        <taxon>Anserineae</taxon>
        <taxon>Spinacia</taxon>
    </lineage>
</organism>
<keyword evidence="6" id="KW-1185">Reference proteome</keyword>
<reference evidence="6" key="1">
    <citation type="journal article" date="2021" name="Nat. Commun.">
        <title>Genomic analyses provide insights into spinach domestication and the genetic basis of agronomic traits.</title>
        <authorList>
            <person name="Cai X."/>
            <person name="Sun X."/>
            <person name="Xu C."/>
            <person name="Sun H."/>
            <person name="Wang X."/>
            <person name="Ge C."/>
            <person name="Zhang Z."/>
            <person name="Wang Q."/>
            <person name="Fei Z."/>
            <person name="Jiao C."/>
            <person name="Wang Q."/>
        </authorList>
    </citation>
    <scope>NUCLEOTIDE SEQUENCE [LARGE SCALE GENOMIC DNA]</scope>
    <source>
        <strain evidence="6">cv. Varoflay</strain>
    </source>
</reference>
<dbReference type="GO" id="GO:0008270">
    <property type="term" value="F:zinc ion binding"/>
    <property type="evidence" value="ECO:0007669"/>
    <property type="project" value="UniProtKB-KW"/>
</dbReference>
<proteinExistence type="predicted"/>
<reference evidence="7" key="2">
    <citation type="submission" date="2025-08" db="UniProtKB">
        <authorList>
            <consortium name="RefSeq"/>
        </authorList>
    </citation>
    <scope>IDENTIFICATION</scope>
    <source>
        <tissue evidence="7">Leaf</tissue>
    </source>
</reference>
<feature type="domain" description="MYND-type" evidence="5">
    <location>
        <begin position="3"/>
        <end position="45"/>
    </location>
</feature>
<sequence>MECAANGRGTRCVGPPVRRCARCGAVAYCSLSHQISHWSDHKEECERLEEQMRDADILNTFPFTFCEEATLQILEEEESRCAFLSRRSLHKIGMWSCECSCGVSNICPNFPALIKCWNLSSTLVPCGDPISPLSKQLSCWKEYYEWRSITLDSPIALLLQWPLTIYHAFQLNAGRVRSVNGGKDINIHYLGPDKELFQLAVFGELLALFPDYNVHIDFVGPAVPEYRDGEKINLHTYVHCDDRDCKCKVPSETTSSTVVTLQLFKGFYHDRFRDLIKDSLPHLIIAPNAGVAAYPSWMETIELIRGLKTPAVFTDYCEEAAHLAARCLSSTTSCQLALPIQLNPFRQPMAVEDTALHLPCYSNCFLFGI</sequence>
<dbReference type="PANTHER" id="PTHR47570">
    <property type="entry name" value="ZINC ION BINDING PROTEIN"/>
    <property type="match status" value="1"/>
</dbReference>
<dbReference type="Pfam" id="PF01753">
    <property type="entry name" value="zf-MYND"/>
    <property type="match status" value="1"/>
</dbReference>
<evidence type="ECO:0000256" key="3">
    <source>
        <dbReference type="ARBA" id="ARBA00022833"/>
    </source>
</evidence>
<dbReference type="Pfam" id="PF20179">
    <property type="entry name" value="MSS51_C"/>
    <property type="match status" value="1"/>
</dbReference>